<keyword evidence="1" id="KW-0812">Transmembrane</keyword>
<proteinExistence type="predicted"/>
<keyword evidence="1" id="KW-0472">Membrane</keyword>
<protein>
    <submittedName>
        <fullName evidence="2">Uncharacterized protein</fullName>
    </submittedName>
</protein>
<keyword evidence="3" id="KW-1185">Reference proteome</keyword>
<dbReference type="Proteomes" id="UP001610563">
    <property type="component" value="Unassembled WGS sequence"/>
</dbReference>
<dbReference type="EMBL" id="JBFTWV010000007">
    <property type="protein sequence ID" value="KAL2799457.1"/>
    <property type="molecule type" value="Genomic_DNA"/>
</dbReference>
<evidence type="ECO:0000313" key="3">
    <source>
        <dbReference type="Proteomes" id="UP001610563"/>
    </source>
</evidence>
<accession>A0ABR4GKG6</accession>
<reference evidence="2 3" key="1">
    <citation type="submission" date="2024-07" db="EMBL/GenBank/DDBJ databases">
        <title>Section-level genome sequencing and comparative genomics of Aspergillus sections Usti and Cavernicolus.</title>
        <authorList>
            <consortium name="Lawrence Berkeley National Laboratory"/>
            <person name="Nybo J.L."/>
            <person name="Vesth T.C."/>
            <person name="Theobald S."/>
            <person name="Frisvad J.C."/>
            <person name="Larsen T.O."/>
            <person name="Kjaerboelling I."/>
            <person name="Rothschild-Mancinelli K."/>
            <person name="Lyhne E.K."/>
            <person name="Kogle M.E."/>
            <person name="Barry K."/>
            <person name="Clum A."/>
            <person name="Na H."/>
            <person name="Ledsgaard L."/>
            <person name="Lin J."/>
            <person name="Lipzen A."/>
            <person name="Kuo A."/>
            <person name="Riley R."/>
            <person name="Mondo S."/>
            <person name="Labutti K."/>
            <person name="Haridas S."/>
            <person name="Pangalinan J."/>
            <person name="Salamov A.A."/>
            <person name="Simmons B.A."/>
            <person name="Magnuson J.K."/>
            <person name="Chen J."/>
            <person name="Drula E."/>
            <person name="Henrissat B."/>
            <person name="Wiebenga A."/>
            <person name="Lubbers R.J."/>
            <person name="Gomes A.C."/>
            <person name="Makela M.R."/>
            <person name="Stajich J."/>
            <person name="Grigoriev I.V."/>
            <person name="Mortensen U.H."/>
            <person name="De Vries R.P."/>
            <person name="Baker S.E."/>
            <person name="Andersen M.R."/>
        </authorList>
    </citation>
    <scope>NUCLEOTIDE SEQUENCE [LARGE SCALE GENOMIC DNA]</scope>
    <source>
        <strain evidence="2 3">CBS 209.92</strain>
    </source>
</reference>
<sequence>MVGAPDIITYVGVPLAVLGVLPIFYTCVRSILALRSIRHVLKTNGLSDTSITRGSLMSGIIEVEIPRRRITPLSRDSDPEYWTLNPHTISLPGGSWAKLNWNELLTGRVLYRCQYKEELRVPPAEIVFEELVTFLLDRGAVPDPKGWKVLKSIGLWTPTGTVLLRAPVSVSGVAGEAVLRLAPPYDGDGILRLALNWRKEWDCRDVNSLPPFWMRLARPSCEFDKRPFSTSGKRQEEDVLLASPVPSLLAEVHELYRSKDTEGASDDVRFHAESGGHVQTIYLESKGLLTGEQRQPWGNSNPASHWFTWTAAAVSQKSDSGLWNVSIPSEIAAFATKCFIPGGVLVLLEILDADAIPPFAEPPPDQSVDIMQRHRAFVEGQRQRALEDKMPPAQAAEAARTRMLAQSQSFHEQHVKSIQVKKEYEAKRVIGALNSSPLAIAVVAEKCRLYLVANHIIPAAYDIDDVAQTILYLMIVSSEAAKLITDVLEQWRSWTERSGLNQQHLEHLKVNKMWLCYAAALLAVIEQAGRSESQLSLDMMECLKIWHTVHLG</sequence>
<keyword evidence="1" id="KW-1133">Transmembrane helix</keyword>
<gene>
    <name evidence="2" type="ORF">BJX66DRAFT_240978</name>
</gene>
<comment type="caution">
    <text evidence="2">The sequence shown here is derived from an EMBL/GenBank/DDBJ whole genome shotgun (WGS) entry which is preliminary data.</text>
</comment>
<evidence type="ECO:0000256" key="1">
    <source>
        <dbReference type="SAM" id="Phobius"/>
    </source>
</evidence>
<feature type="transmembrane region" description="Helical" evidence="1">
    <location>
        <begin position="7"/>
        <end position="25"/>
    </location>
</feature>
<evidence type="ECO:0000313" key="2">
    <source>
        <dbReference type="EMBL" id="KAL2799457.1"/>
    </source>
</evidence>
<organism evidence="2 3">
    <name type="scientific">Aspergillus keveii</name>
    <dbReference type="NCBI Taxonomy" id="714993"/>
    <lineage>
        <taxon>Eukaryota</taxon>
        <taxon>Fungi</taxon>
        <taxon>Dikarya</taxon>
        <taxon>Ascomycota</taxon>
        <taxon>Pezizomycotina</taxon>
        <taxon>Eurotiomycetes</taxon>
        <taxon>Eurotiomycetidae</taxon>
        <taxon>Eurotiales</taxon>
        <taxon>Aspergillaceae</taxon>
        <taxon>Aspergillus</taxon>
        <taxon>Aspergillus subgen. Nidulantes</taxon>
    </lineage>
</organism>
<name>A0ABR4GKG6_9EURO</name>